<keyword evidence="2" id="KW-1185">Reference proteome</keyword>
<accession>A0A0B7GXS5</accession>
<organism evidence="1 2">
    <name type="scientific">Treponema phagedenis</name>
    <dbReference type="NCBI Taxonomy" id="162"/>
    <lineage>
        <taxon>Bacteria</taxon>
        <taxon>Pseudomonadati</taxon>
        <taxon>Spirochaetota</taxon>
        <taxon>Spirochaetia</taxon>
        <taxon>Spirochaetales</taxon>
        <taxon>Treponemataceae</taxon>
        <taxon>Treponema</taxon>
    </lineage>
</organism>
<gene>
    <name evidence="1" type="ORF">TPHV1_80061</name>
</gene>
<sequence>MPAIFDKGKQTSILRMGTTIVRGGSDCNFLIFYLRSCGAQFTIGMLKLQAIITNTPITNSNLITKRYTRTP</sequence>
<reference evidence="2" key="1">
    <citation type="submission" date="2015-01" db="EMBL/GenBank/DDBJ databases">
        <authorList>
            <person name="Manzoor Shahid"/>
            <person name="Zubair Saima"/>
        </authorList>
    </citation>
    <scope>NUCLEOTIDE SEQUENCE [LARGE SCALE GENOMIC DNA]</scope>
    <source>
        <strain evidence="2">V1</strain>
    </source>
</reference>
<evidence type="ECO:0000313" key="2">
    <source>
        <dbReference type="Proteomes" id="UP000042527"/>
    </source>
</evidence>
<dbReference type="EMBL" id="CDNC01000050">
    <property type="protein sequence ID" value="CEM63308.1"/>
    <property type="molecule type" value="Genomic_DNA"/>
</dbReference>
<proteinExistence type="predicted"/>
<protein>
    <submittedName>
        <fullName evidence="1">Uncharacterized protein</fullName>
    </submittedName>
</protein>
<dbReference type="Proteomes" id="UP000042527">
    <property type="component" value="Unassembled WGS sequence"/>
</dbReference>
<evidence type="ECO:0000313" key="1">
    <source>
        <dbReference type="EMBL" id="CEM63308.1"/>
    </source>
</evidence>
<name>A0A0B7GXS5_TREPH</name>
<dbReference type="AlphaFoldDB" id="A0A0B7GXS5"/>